<dbReference type="EMBL" id="JAQQCL010000057">
    <property type="protein sequence ID" value="MFM0721831.1"/>
    <property type="molecule type" value="Genomic_DNA"/>
</dbReference>
<accession>A0ABW9ERZ3</accession>
<reference evidence="2 3" key="1">
    <citation type="journal article" date="2024" name="Chem. Sci.">
        <title>Discovery of megapolipeptins by genome mining of a Burkholderiales bacteria collection.</title>
        <authorList>
            <person name="Paulo B.S."/>
            <person name="Recchia M.J.J."/>
            <person name="Lee S."/>
            <person name="Fergusson C.H."/>
            <person name="Romanowski S.B."/>
            <person name="Hernandez A."/>
            <person name="Krull N."/>
            <person name="Liu D.Y."/>
            <person name="Cavanagh H."/>
            <person name="Bos A."/>
            <person name="Gray C.A."/>
            <person name="Murphy B.T."/>
            <person name="Linington R.G."/>
            <person name="Eustaquio A.S."/>
        </authorList>
    </citation>
    <scope>NUCLEOTIDE SEQUENCE [LARGE SCALE GENOMIC DNA]</scope>
    <source>
        <strain evidence="2 3">RL17-350-BIC-E</strain>
    </source>
</reference>
<gene>
    <name evidence="2" type="ORF">PQQ73_36705</name>
</gene>
<comment type="caution">
    <text evidence="2">The sequence shown here is derived from an EMBL/GenBank/DDBJ whole genome shotgun (WGS) entry which is preliminary data.</text>
</comment>
<dbReference type="RefSeq" id="WP_408147405.1">
    <property type="nucleotide sequence ID" value="NZ_JAQQCJ010000050.1"/>
</dbReference>
<evidence type="ECO:0000313" key="3">
    <source>
        <dbReference type="Proteomes" id="UP001629392"/>
    </source>
</evidence>
<protein>
    <submittedName>
        <fullName evidence="2">Uncharacterized protein</fullName>
    </submittedName>
</protein>
<feature type="compositionally biased region" description="Basic and acidic residues" evidence="1">
    <location>
        <begin position="12"/>
        <end position="23"/>
    </location>
</feature>
<proteinExistence type="predicted"/>
<evidence type="ECO:0000256" key="1">
    <source>
        <dbReference type="SAM" id="MobiDB-lite"/>
    </source>
</evidence>
<feature type="region of interest" description="Disordered" evidence="1">
    <location>
        <begin position="1"/>
        <end position="23"/>
    </location>
</feature>
<evidence type="ECO:0000313" key="2">
    <source>
        <dbReference type="EMBL" id="MFM0721831.1"/>
    </source>
</evidence>
<dbReference type="Proteomes" id="UP001629392">
    <property type="component" value="Unassembled WGS sequence"/>
</dbReference>
<keyword evidence="3" id="KW-1185">Reference proteome</keyword>
<sequence length="160" mass="18049">MNFRSQYSSRPELIDDHQPDTTDAPERTVLSAVRTWLRPACETARGGAVHWRDILSGVGLRQDGIEHFDLLMRSLMHVSYRPLDMRCRCASDLGKDEAVILQTIALLQKTHSGAALRMLAEWLPAPAVSGVLKLIRWFAIDLLDAGVELDVQARRVTYMH</sequence>
<organism evidence="2 3">
    <name type="scientific">Paraburkholderia strydomiana</name>
    <dbReference type="NCBI Taxonomy" id="1245417"/>
    <lineage>
        <taxon>Bacteria</taxon>
        <taxon>Pseudomonadati</taxon>
        <taxon>Pseudomonadota</taxon>
        <taxon>Betaproteobacteria</taxon>
        <taxon>Burkholderiales</taxon>
        <taxon>Burkholderiaceae</taxon>
        <taxon>Paraburkholderia</taxon>
    </lineage>
</organism>
<name>A0ABW9ERZ3_9BURK</name>